<feature type="domain" description="Lipoyl-binding" evidence="11">
    <location>
        <begin position="169"/>
        <end position="243"/>
    </location>
</feature>
<comment type="cofactor">
    <cofactor evidence="9">
        <name>(R)-lipoate</name>
        <dbReference type="ChEBI" id="CHEBI:83088"/>
    </cofactor>
    <text evidence="9">Binds 2 lipoyl cofactors covalently.</text>
</comment>
<comment type="similarity">
    <text evidence="1 9">Belongs to the 2-oxoacid dehydrogenase family.</text>
</comment>
<dbReference type="PANTHER" id="PTHR43178">
    <property type="entry name" value="DIHYDROLIPOAMIDE ACETYLTRANSFERASE COMPONENT OF PYRUVATE DEHYDROGENASE COMPLEX"/>
    <property type="match status" value="1"/>
</dbReference>
<evidence type="ECO:0000256" key="9">
    <source>
        <dbReference type="RuleBase" id="RU361137"/>
    </source>
</evidence>
<comment type="subunit">
    <text evidence="2 9">Forms a 24-polypeptide structural core with octahedral symmetry.</text>
</comment>
<feature type="compositionally biased region" description="Basic and acidic residues" evidence="10">
    <location>
        <begin position="255"/>
        <end position="295"/>
    </location>
</feature>
<keyword evidence="13" id="KW-0670">Pyruvate</keyword>
<dbReference type="InterPro" id="IPR006256">
    <property type="entry name" value="AcTrfase_Pyrv_DH_cplx"/>
</dbReference>
<comment type="caution">
    <text evidence="13">The sequence shown here is derived from an EMBL/GenBank/DDBJ whole genome shotgun (WGS) entry which is preliminary data.</text>
</comment>
<dbReference type="Proteomes" id="UP000245790">
    <property type="component" value="Unassembled WGS sequence"/>
</dbReference>
<evidence type="ECO:0000256" key="7">
    <source>
        <dbReference type="ARBA" id="ARBA00025211"/>
    </source>
</evidence>
<evidence type="ECO:0000313" key="13">
    <source>
        <dbReference type="EMBL" id="PWK54409.1"/>
    </source>
</evidence>
<dbReference type="PROSITE" id="PS50968">
    <property type="entry name" value="BIOTINYL_LIPOYL"/>
    <property type="match status" value="2"/>
</dbReference>
<evidence type="ECO:0000313" key="14">
    <source>
        <dbReference type="Proteomes" id="UP000245790"/>
    </source>
</evidence>
<dbReference type="PROSITE" id="PS51826">
    <property type="entry name" value="PSBD"/>
    <property type="match status" value="1"/>
</dbReference>
<dbReference type="CDD" id="cd06849">
    <property type="entry name" value="lipoyl_domain"/>
    <property type="match status" value="2"/>
</dbReference>
<dbReference type="GO" id="GO:0006086">
    <property type="term" value="P:pyruvate decarboxylation to acetyl-CoA"/>
    <property type="evidence" value="ECO:0007669"/>
    <property type="project" value="UniProtKB-UniRule"/>
</dbReference>
<dbReference type="GO" id="GO:0005737">
    <property type="term" value="C:cytoplasm"/>
    <property type="evidence" value="ECO:0007669"/>
    <property type="project" value="TreeGrafter"/>
</dbReference>
<dbReference type="EC" id="2.3.1.12" evidence="9"/>
<evidence type="ECO:0000256" key="1">
    <source>
        <dbReference type="ARBA" id="ARBA00007317"/>
    </source>
</evidence>
<dbReference type="SUPFAM" id="SSF51230">
    <property type="entry name" value="Single hybrid motif"/>
    <property type="match status" value="2"/>
</dbReference>
<dbReference type="PANTHER" id="PTHR43178:SF2">
    <property type="entry name" value="DIHYDROLIPOYLLYSINE-RESIDUE ACETYLTRANSFERASE COMPONENT OF PYRUVATE DEHYDROGENASE COMPLEX"/>
    <property type="match status" value="1"/>
</dbReference>
<dbReference type="Pfam" id="PF00364">
    <property type="entry name" value="Biotin_lipoyl"/>
    <property type="match status" value="2"/>
</dbReference>
<keyword evidence="4" id="KW-0677">Repeat</keyword>
<accession>A0A316G0N5</accession>
<reference evidence="13 14" key="1">
    <citation type="submission" date="2018-05" db="EMBL/GenBank/DDBJ databases">
        <title>Genomic Encyclopedia of Type Strains, Phase IV (KMG-IV): sequencing the most valuable type-strain genomes for metagenomic binning, comparative biology and taxonomic classification.</title>
        <authorList>
            <person name="Goeker M."/>
        </authorList>
    </citation>
    <scope>NUCLEOTIDE SEQUENCE [LARGE SCALE GENOMIC DNA]</scope>
    <source>
        <strain evidence="13 14">DSM 25350</strain>
    </source>
</reference>
<evidence type="ECO:0000256" key="5">
    <source>
        <dbReference type="ARBA" id="ARBA00022823"/>
    </source>
</evidence>
<dbReference type="InterPro" id="IPR003016">
    <property type="entry name" value="2-oxoA_DH_lipoyl-BS"/>
</dbReference>
<proteinExistence type="inferred from homology"/>
<dbReference type="PROSITE" id="PS00189">
    <property type="entry name" value="LIPOYL"/>
    <property type="match status" value="2"/>
</dbReference>
<protein>
    <recommendedName>
        <fullName evidence="9">Acetyltransferase component of pyruvate dehydrogenase complex</fullName>
        <ecNumber evidence="9">2.3.1.12</ecNumber>
    </recommendedName>
</protein>
<dbReference type="RefSeq" id="WP_109761527.1">
    <property type="nucleotide sequence ID" value="NZ_QGGU01000001.1"/>
</dbReference>
<dbReference type="GO" id="GO:0004742">
    <property type="term" value="F:dihydrolipoyllysine-residue acetyltransferase activity"/>
    <property type="evidence" value="ECO:0007669"/>
    <property type="project" value="UniProtKB-UniRule"/>
</dbReference>
<dbReference type="OrthoDB" id="9805770at2"/>
<keyword evidence="5 9" id="KW-0450">Lipoyl</keyword>
<keyword evidence="6 9" id="KW-0012">Acyltransferase</keyword>
<organism evidence="13 14">
    <name type="scientific">Pleionea mediterranea</name>
    <dbReference type="NCBI Taxonomy" id="523701"/>
    <lineage>
        <taxon>Bacteria</taxon>
        <taxon>Pseudomonadati</taxon>
        <taxon>Pseudomonadota</taxon>
        <taxon>Gammaproteobacteria</taxon>
        <taxon>Oceanospirillales</taxon>
        <taxon>Pleioneaceae</taxon>
        <taxon>Pleionea</taxon>
    </lineage>
</organism>
<dbReference type="InterPro" id="IPR023213">
    <property type="entry name" value="CAT-like_dom_sf"/>
</dbReference>
<dbReference type="FunFam" id="2.40.50.100:FF:000009">
    <property type="entry name" value="Acetyltransferase component of pyruvate dehydrogenase complex"/>
    <property type="match status" value="2"/>
</dbReference>
<gene>
    <name evidence="13" type="ORF">C8D97_101257</name>
</gene>
<dbReference type="Gene3D" id="2.40.50.100">
    <property type="match status" value="2"/>
</dbReference>
<evidence type="ECO:0000256" key="3">
    <source>
        <dbReference type="ARBA" id="ARBA00022679"/>
    </source>
</evidence>
<feature type="compositionally biased region" description="Acidic residues" evidence="10">
    <location>
        <begin position="79"/>
        <end position="107"/>
    </location>
</feature>
<dbReference type="InterPro" id="IPR001078">
    <property type="entry name" value="2-oxoacid_DH_actylTfrase"/>
</dbReference>
<dbReference type="FunFam" id="3.30.559.10:FF:000004">
    <property type="entry name" value="Acetyltransferase component of pyruvate dehydrogenase complex"/>
    <property type="match status" value="1"/>
</dbReference>
<feature type="region of interest" description="Disordered" evidence="10">
    <location>
        <begin position="63"/>
        <end position="182"/>
    </location>
</feature>
<feature type="domain" description="Peripheral subunit-binding (PSBD)" evidence="12">
    <location>
        <begin position="322"/>
        <end position="359"/>
    </location>
</feature>
<dbReference type="InterPro" id="IPR004167">
    <property type="entry name" value="PSBD"/>
</dbReference>
<evidence type="ECO:0000259" key="12">
    <source>
        <dbReference type="PROSITE" id="PS51826"/>
    </source>
</evidence>
<dbReference type="SUPFAM" id="SSF47005">
    <property type="entry name" value="Peripheral subunit-binding domain of 2-oxo acid dehydrogenase complex"/>
    <property type="match status" value="1"/>
</dbReference>
<dbReference type="AlphaFoldDB" id="A0A316G0N5"/>
<evidence type="ECO:0000259" key="11">
    <source>
        <dbReference type="PROSITE" id="PS50968"/>
    </source>
</evidence>
<feature type="compositionally biased region" description="Basic and acidic residues" evidence="10">
    <location>
        <begin position="223"/>
        <end position="232"/>
    </location>
</feature>
<feature type="region of interest" description="Disordered" evidence="10">
    <location>
        <begin position="213"/>
        <end position="322"/>
    </location>
</feature>
<keyword evidence="14" id="KW-1185">Reference proteome</keyword>
<evidence type="ECO:0000256" key="2">
    <source>
        <dbReference type="ARBA" id="ARBA00011484"/>
    </source>
</evidence>
<sequence>MTNLVEVKIPDIGDASDVDVIEVLVSEGDRVEKEDSLITLETDKATMDVPSSEAGVVKKVKVSTGDKVSQGDVILMVEPEGDDDAEGSDDDEKDESESDGSDADDSGSDNSSSDNSDSNDSDSNDSDSNDSDSNDSDSDKTDKSDADDKSSDKDKSEKSKSKSSRGSSKQEIKVPDIGDASDVDVIEICVSKGDTVEKDDSLIVLETDKATVDVPSSASGEVLEIKVSEGDKVSQGSVICIMNVTDGGDSSEDGASEKSSSDDDSSKDSSSKDSSSEKDSSDKDDSEKADEKSDKQSSSNSKRAPVPDYPQQSRKKSEGLVHASPAVRRFARELGVDLSKVSGTGVKNRVVKEDVQKYVKYELSRPKATAATGSFAMPEMPDIDFSKWGEVEKKPLSRIQKISSVNLHRNWITIPHVTQHDEADITELEAFRKSMKEEAAKSGVRLTPLAFVMKALVHTLKAFPRFNSSLANDGENLIMKKYFHIGVAADTPEGLVVPVVRDVDQKSVYDIAAELADLSAKARDKKLGADAMQGSTFTISSLGGIGGTAFSPIVAWPNVAILGLSKNQMKPVWNGKEFEPRLMLPTSLSYDHRVIDGADAARFSVHLSQTLADIRRVLL</sequence>
<dbReference type="Pfam" id="PF00198">
    <property type="entry name" value="2-oxoacid_dh"/>
    <property type="match status" value="1"/>
</dbReference>
<feature type="domain" description="Lipoyl-binding" evidence="11">
    <location>
        <begin position="4"/>
        <end position="78"/>
    </location>
</feature>
<dbReference type="SUPFAM" id="SSF52777">
    <property type="entry name" value="CoA-dependent acyltransferases"/>
    <property type="match status" value="1"/>
</dbReference>
<dbReference type="InterPro" id="IPR011053">
    <property type="entry name" value="Single_hybrid_motif"/>
</dbReference>
<dbReference type="EMBL" id="QGGU01000001">
    <property type="protein sequence ID" value="PWK54409.1"/>
    <property type="molecule type" value="Genomic_DNA"/>
</dbReference>
<dbReference type="InterPro" id="IPR000089">
    <property type="entry name" value="Biotin_lipoyl"/>
</dbReference>
<feature type="compositionally biased region" description="Acidic residues" evidence="10">
    <location>
        <begin position="117"/>
        <end position="136"/>
    </location>
</feature>
<feature type="compositionally biased region" description="Basic and acidic residues" evidence="10">
    <location>
        <begin position="137"/>
        <end position="160"/>
    </location>
</feature>
<evidence type="ECO:0000256" key="6">
    <source>
        <dbReference type="ARBA" id="ARBA00023315"/>
    </source>
</evidence>
<keyword evidence="3 9" id="KW-0808">Transferase</keyword>
<dbReference type="InterPro" id="IPR036625">
    <property type="entry name" value="E3-bd_dom_sf"/>
</dbReference>
<dbReference type="GO" id="GO:0045254">
    <property type="term" value="C:pyruvate dehydrogenase complex"/>
    <property type="evidence" value="ECO:0007669"/>
    <property type="project" value="UniProtKB-UniRule"/>
</dbReference>
<dbReference type="Gene3D" id="3.30.559.10">
    <property type="entry name" value="Chloramphenicol acetyltransferase-like domain"/>
    <property type="match status" value="1"/>
</dbReference>
<dbReference type="Gene3D" id="4.10.320.10">
    <property type="entry name" value="E3-binding domain"/>
    <property type="match status" value="1"/>
</dbReference>
<dbReference type="Pfam" id="PF02817">
    <property type="entry name" value="E3_binding"/>
    <property type="match status" value="1"/>
</dbReference>
<evidence type="ECO:0000256" key="10">
    <source>
        <dbReference type="SAM" id="MobiDB-lite"/>
    </source>
</evidence>
<dbReference type="NCBIfam" id="TIGR01348">
    <property type="entry name" value="PDHac_trf_long"/>
    <property type="match status" value="1"/>
</dbReference>
<dbReference type="GO" id="GO:0031405">
    <property type="term" value="F:lipoic acid binding"/>
    <property type="evidence" value="ECO:0007669"/>
    <property type="project" value="TreeGrafter"/>
</dbReference>
<dbReference type="InterPro" id="IPR050743">
    <property type="entry name" value="2-oxoacid_DH_E2_comp"/>
</dbReference>
<comment type="catalytic activity">
    <reaction evidence="8 9">
        <text>N(6)-[(R)-dihydrolipoyl]-L-lysyl-[protein] + acetyl-CoA = N(6)-[(R)-S(8)-acetyldihydrolipoyl]-L-lysyl-[protein] + CoA</text>
        <dbReference type="Rhea" id="RHEA:17017"/>
        <dbReference type="Rhea" id="RHEA-COMP:10475"/>
        <dbReference type="Rhea" id="RHEA-COMP:10478"/>
        <dbReference type="ChEBI" id="CHEBI:57287"/>
        <dbReference type="ChEBI" id="CHEBI:57288"/>
        <dbReference type="ChEBI" id="CHEBI:83100"/>
        <dbReference type="ChEBI" id="CHEBI:83111"/>
        <dbReference type="EC" id="2.3.1.12"/>
    </reaction>
</comment>
<comment type="function">
    <text evidence="7">The pyruvate dehydrogenase complex catalyzes the overall conversion of pyruvate to acetyl-CoA and CO(2). It contains multiple copies of three enzymatic components: pyruvate dehydrogenase (E1), dihydrolipoamide acetyltransferase (E2) and lipoamide dehydrogenase (E3).</text>
</comment>
<evidence type="ECO:0000256" key="4">
    <source>
        <dbReference type="ARBA" id="ARBA00022737"/>
    </source>
</evidence>
<evidence type="ECO:0000256" key="8">
    <source>
        <dbReference type="ARBA" id="ARBA00048370"/>
    </source>
</evidence>
<name>A0A316G0N5_9GAMM</name>